<feature type="domain" description="RNase H type-1" evidence="8">
    <location>
        <begin position="80"/>
        <end position="231"/>
    </location>
</feature>
<evidence type="ECO:0000256" key="4">
    <source>
        <dbReference type="ARBA" id="ARBA00022722"/>
    </source>
</evidence>
<keyword evidence="4" id="KW-0540">Nuclease</keyword>
<evidence type="ECO:0000256" key="6">
    <source>
        <dbReference type="ARBA" id="ARBA00022759"/>
    </source>
</evidence>
<evidence type="ECO:0000313" key="9">
    <source>
        <dbReference type="EMBL" id="KAK7052584.1"/>
    </source>
</evidence>
<keyword evidence="10" id="KW-1185">Reference proteome</keyword>
<gene>
    <name evidence="9" type="ORF">R3P38DRAFT_2861217</name>
</gene>
<dbReference type="EMBL" id="JAWWNJ010000007">
    <property type="protein sequence ID" value="KAK7052584.1"/>
    <property type="molecule type" value="Genomic_DNA"/>
</dbReference>
<dbReference type="Proteomes" id="UP001362999">
    <property type="component" value="Unassembled WGS sequence"/>
</dbReference>
<accession>A0AAW0DNY7</accession>
<dbReference type="InterPro" id="IPR002156">
    <property type="entry name" value="RNaseH_domain"/>
</dbReference>
<organism evidence="9 10">
    <name type="scientific">Favolaschia claudopus</name>
    <dbReference type="NCBI Taxonomy" id="2862362"/>
    <lineage>
        <taxon>Eukaryota</taxon>
        <taxon>Fungi</taxon>
        <taxon>Dikarya</taxon>
        <taxon>Basidiomycota</taxon>
        <taxon>Agaricomycotina</taxon>
        <taxon>Agaricomycetes</taxon>
        <taxon>Agaricomycetidae</taxon>
        <taxon>Agaricales</taxon>
        <taxon>Marasmiineae</taxon>
        <taxon>Mycenaceae</taxon>
        <taxon>Favolaschia</taxon>
    </lineage>
</organism>
<dbReference type="EC" id="3.1.26.4" evidence="3"/>
<dbReference type="GO" id="GO:0046872">
    <property type="term" value="F:metal ion binding"/>
    <property type="evidence" value="ECO:0007669"/>
    <property type="project" value="UniProtKB-KW"/>
</dbReference>
<dbReference type="GO" id="GO:0004523">
    <property type="term" value="F:RNA-DNA hybrid ribonuclease activity"/>
    <property type="evidence" value="ECO:0007669"/>
    <property type="project" value="UniProtKB-EC"/>
</dbReference>
<sequence>MSQAFFNQFPSSHRDALAGALPGSSISTDHMGRTTIILPRTFEPCPVFSDRSPTNIVAPSSPFSHVYIASYREPHKKILDKRTVLISIDGACSGNGTPSARAAVGVYFGPSSPHNVSRSISGVQTSQRAEILAAIRALRKAKTLLQDDTSVGAIVLLCDSQYVVGAMTEWIFGWKENGWKNANKKPVENKVDFEELDALIEELEEDGLDVKFWLVGREDNVHADQLAKAAC</sequence>
<keyword evidence="5" id="KW-0479">Metal-binding</keyword>
<dbReference type="InterPro" id="IPR036397">
    <property type="entry name" value="RNaseH_sf"/>
</dbReference>
<dbReference type="CDD" id="cd13934">
    <property type="entry name" value="RNase_H_Dikarya_like"/>
    <property type="match status" value="1"/>
</dbReference>
<dbReference type="Pfam" id="PF00075">
    <property type="entry name" value="RNase_H"/>
    <property type="match status" value="1"/>
</dbReference>
<evidence type="ECO:0000256" key="2">
    <source>
        <dbReference type="ARBA" id="ARBA00005300"/>
    </source>
</evidence>
<dbReference type="Gene3D" id="3.30.420.10">
    <property type="entry name" value="Ribonuclease H-like superfamily/Ribonuclease H"/>
    <property type="match status" value="1"/>
</dbReference>
<dbReference type="SUPFAM" id="SSF53098">
    <property type="entry name" value="Ribonuclease H-like"/>
    <property type="match status" value="1"/>
</dbReference>
<reference evidence="9 10" key="1">
    <citation type="journal article" date="2024" name="J Genomics">
        <title>Draft genome sequencing and assembly of Favolaschia claudopus CIRM-BRFM 2984 isolated from oak limbs.</title>
        <authorList>
            <person name="Navarro D."/>
            <person name="Drula E."/>
            <person name="Chaduli D."/>
            <person name="Cazenave R."/>
            <person name="Ahrendt S."/>
            <person name="Wang J."/>
            <person name="Lipzen A."/>
            <person name="Daum C."/>
            <person name="Barry K."/>
            <person name="Grigoriev I.V."/>
            <person name="Favel A."/>
            <person name="Rosso M.N."/>
            <person name="Martin F."/>
        </authorList>
    </citation>
    <scope>NUCLEOTIDE SEQUENCE [LARGE SCALE GENOMIC DNA]</scope>
    <source>
        <strain evidence="9 10">CIRM-BRFM 2984</strain>
    </source>
</reference>
<evidence type="ECO:0000259" key="8">
    <source>
        <dbReference type="PROSITE" id="PS50879"/>
    </source>
</evidence>
<dbReference type="InterPro" id="IPR050092">
    <property type="entry name" value="RNase_H"/>
</dbReference>
<dbReference type="GO" id="GO:0043137">
    <property type="term" value="P:DNA replication, removal of RNA primer"/>
    <property type="evidence" value="ECO:0007669"/>
    <property type="project" value="TreeGrafter"/>
</dbReference>
<dbReference type="GO" id="GO:0003676">
    <property type="term" value="F:nucleic acid binding"/>
    <property type="evidence" value="ECO:0007669"/>
    <property type="project" value="InterPro"/>
</dbReference>
<dbReference type="AlphaFoldDB" id="A0AAW0DNY7"/>
<dbReference type="PANTHER" id="PTHR10642:SF26">
    <property type="entry name" value="RIBONUCLEASE H1"/>
    <property type="match status" value="1"/>
</dbReference>
<proteinExistence type="inferred from homology"/>
<evidence type="ECO:0000256" key="3">
    <source>
        <dbReference type="ARBA" id="ARBA00012180"/>
    </source>
</evidence>
<comment type="caution">
    <text evidence="9">The sequence shown here is derived from an EMBL/GenBank/DDBJ whole genome shotgun (WGS) entry which is preliminary data.</text>
</comment>
<comment type="similarity">
    <text evidence="2">Belongs to the RNase H family.</text>
</comment>
<dbReference type="PROSITE" id="PS50879">
    <property type="entry name" value="RNASE_H_1"/>
    <property type="match status" value="1"/>
</dbReference>
<evidence type="ECO:0000256" key="7">
    <source>
        <dbReference type="ARBA" id="ARBA00022801"/>
    </source>
</evidence>
<name>A0AAW0DNY7_9AGAR</name>
<evidence type="ECO:0000313" key="10">
    <source>
        <dbReference type="Proteomes" id="UP001362999"/>
    </source>
</evidence>
<keyword evidence="7" id="KW-0378">Hydrolase</keyword>
<dbReference type="PANTHER" id="PTHR10642">
    <property type="entry name" value="RIBONUCLEASE H1"/>
    <property type="match status" value="1"/>
</dbReference>
<comment type="catalytic activity">
    <reaction evidence="1">
        <text>Endonucleolytic cleavage to 5'-phosphomonoester.</text>
        <dbReference type="EC" id="3.1.26.4"/>
    </reaction>
</comment>
<dbReference type="InterPro" id="IPR012337">
    <property type="entry name" value="RNaseH-like_sf"/>
</dbReference>
<protein>
    <recommendedName>
        <fullName evidence="3">ribonuclease H</fullName>
        <ecNumber evidence="3">3.1.26.4</ecNumber>
    </recommendedName>
</protein>
<keyword evidence="6" id="KW-0255">Endonuclease</keyword>
<evidence type="ECO:0000256" key="5">
    <source>
        <dbReference type="ARBA" id="ARBA00022723"/>
    </source>
</evidence>
<evidence type="ECO:0000256" key="1">
    <source>
        <dbReference type="ARBA" id="ARBA00000077"/>
    </source>
</evidence>